<dbReference type="EMBL" id="CP025570">
    <property type="protein sequence ID" value="AZZ40119.1"/>
    <property type="molecule type" value="Genomic_DNA"/>
</dbReference>
<proteinExistence type="predicted"/>
<dbReference type="Proteomes" id="UP000285875">
    <property type="component" value="Chromosome"/>
</dbReference>
<dbReference type="AlphaFoldDB" id="A0A3T0S187"/>
<sequence>MLLVRVEHTLSCRTQGETEIVSITAAHIAAFRVIEDLDTTRGAVSAWIDANVYFQLYPYVRQFFTEMTTMLGLPPVTLDYLHRDLRSPTDAEASQPTGAIS</sequence>
<gene>
    <name evidence="1" type="ORF">C0Z10_10560</name>
</gene>
<dbReference type="SUPFAM" id="SSF54611">
    <property type="entry name" value="SecB-like"/>
    <property type="match status" value="1"/>
</dbReference>
<evidence type="ECO:0000313" key="1">
    <source>
        <dbReference type="EMBL" id="AZZ40119.1"/>
    </source>
</evidence>
<evidence type="ECO:0000313" key="2">
    <source>
        <dbReference type="Proteomes" id="UP000285875"/>
    </source>
</evidence>
<dbReference type="Gene3D" id="3.10.420.10">
    <property type="entry name" value="SecB-like"/>
    <property type="match status" value="1"/>
</dbReference>
<dbReference type="InterPro" id="IPR035958">
    <property type="entry name" value="SecB-like_sf"/>
</dbReference>
<organism evidence="1 2">
    <name type="scientific">Acidipropionibacterium jensenii</name>
    <dbReference type="NCBI Taxonomy" id="1749"/>
    <lineage>
        <taxon>Bacteria</taxon>
        <taxon>Bacillati</taxon>
        <taxon>Actinomycetota</taxon>
        <taxon>Actinomycetes</taxon>
        <taxon>Propionibacteriales</taxon>
        <taxon>Propionibacteriaceae</taxon>
        <taxon>Acidipropionibacterium</taxon>
    </lineage>
</organism>
<dbReference type="KEGG" id="aji:C0Z10_10560"/>
<protein>
    <submittedName>
        <fullName evidence="1">Uncharacterized protein</fullName>
    </submittedName>
</protein>
<accession>A0A3T0S187</accession>
<name>A0A3T0S187_9ACTN</name>
<reference evidence="2" key="1">
    <citation type="submission" date="2017-12" db="EMBL/GenBank/DDBJ databases">
        <title>Whole genome sequencing of Acidipropionibacterium jensenii strains JS279 and JS280.</title>
        <authorList>
            <person name="Deptula P."/>
            <person name="Laine P."/>
            <person name="Smolander O.-P."/>
            <person name="Paulin L."/>
            <person name="Auvinen P."/>
            <person name="Varmanen P."/>
        </authorList>
    </citation>
    <scope>NUCLEOTIDE SEQUENCE [LARGE SCALE GENOMIC DNA]</scope>
    <source>
        <strain evidence="2">JS280</strain>
    </source>
</reference>